<organism evidence="2 3">
    <name type="scientific">Dendrobium chrysotoxum</name>
    <name type="common">Orchid</name>
    <dbReference type="NCBI Taxonomy" id="161865"/>
    <lineage>
        <taxon>Eukaryota</taxon>
        <taxon>Viridiplantae</taxon>
        <taxon>Streptophyta</taxon>
        <taxon>Embryophyta</taxon>
        <taxon>Tracheophyta</taxon>
        <taxon>Spermatophyta</taxon>
        <taxon>Magnoliopsida</taxon>
        <taxon>Liliopsida</taxon>
        <taxon>Asparagales</taxon>
        <taxon>Orchidaceae</taxon>
        <taxon>Epidendroideae</taxon>
        <taxon>Malaxideae</taxon>
        <taxon>Dendrobiinae</taxon>
        <taxon>Dendrobium</taxon>
    </lineage>
</organism>
<dbReference type="PANTHER" id="PTHR31447:SF1">
    <property type="entry name" value="OS06G0138200 PROTEIN"/>
    <property type="match status" value="1"/>
</dbReference>
<dbReference type="GO" id="GO:0006402">
    <property type="term" value="P:mRNA catabolic process"/>
    <property type="evidence" value="ECO:0007669"/>
    <property type="project" value="InterPro"/>
</dbReference>
<name>A0AAV7GGI9_DENCH</name>
<evidence type="ECO:0000313" key="3">
    <source>
        <dbReference type="Proteomes" id="UP000775213"/>
    </source>
</evidence>
<comment type="caution">
    <text evidence="2">The sequence shown here is derived from an EMBL/GenBank/DDBJ whole genome shotgun (WGS) entry which is preliminary data.</text>
</comment>
<sequence length="75" mass="8749">MAESFNELRFRDHTYSEPKKLTRDKGWVTIQFGCCYNYAEKNGIPPSILRNAIVDPIPNLFKIMIKRLITSHSAY</sequence>
<dbReference type="AlphaFoldDB" id="A0AAV7GGI9"/>
<evidence type="ECO:0000256" key="1">
    <source>
        <dbReference type="ARBA" id="ARBA00007879"/>
    </source>
</evidence>
<dbReference type="InterPro" id="IPR044842">
    <property type="entry name" value="ALKBH9B/ALKBH10B-like"/>
</dbReference>
<dbReference type="Gene3D" id="2.60.120.590">
    <property type="entry name" value="Alpha-ketoglutarate-dependent dioxygenase AlkB-like"/>
    <property type="match status" value="1"/>
</dbReference>
<keyword evidence="3" id="KW-1185">Reference proteome</keyword>
<dbReference type="GO" id="GO:0003729">
    <property type="term" value="F:mRNA binding"/>
    <property type="evidence" value="ECO:0007669"/>
    <property type="project" value="InterPro"/>
</dbReference>
<proteinExistence type="inferred from homology"/>
<dbReference type="InterPro" id="IPR037151">
    <property type="entry name" value="AlkB-like_sf"/>
</dbReference>
<evidence type="ECO:0000313" key="2">
    <source>
        <dbReference type="EMBL" id="KAH0455350.1"/>
    </source>
</evidence>
<gene>
    <name evidence="2" type="ORF">IEQ34_015382</name>
</gene>
<dbReference type="EMBL" id="JAGFBR010000014">
    <property type="protein sequence ID" value="KAH0455350.1"/>
    <property type="molecule type" value="Genomic_DNA"/>
</dbReference>
<dbReference type="Proteomes" id="UP000775213">
    <property type="component" value="Unassembled WGS sequence"/>
</dbReference>
<protein>
    <submittedName>
        <fullName evidence="2">Uncharacterized protein</fullName>
    </submittedName>
</protein>
<comment type="similarity">
    <text evidence="1">Belongs to the alkB family.</text>
</comment>
<dbReference type="PANTHER" id="PTHR31447">
    <property type="entry name" value="HYDROXYPROLINE-RICH GLYCOPROTEIN FAMILY PROTEIN-RELATED"/>
    <property type="match status" value="1"/>
</dbReference>
<dbReference type="GO" id="GO:0032451">
    <property type="term" value="F:demethylase activity"/>
    <property type="evidence" value="ECO:0007669"/>
    <property type="project" value="InterPro"/>
</dbReference>
<accession>A0AAV7GGI9</accession>
<reference evidence="2 3" key="1">
    <citation type="journal article" date="2021" name="Hortic Res">
        <title>Chromosome-scale assembly of the Dendrobium chrysotoxum genome enhances the understanding of orchid evolution.</title>
        <authorList>
            <person name="Zhang Y."/>
            <person name="Zhang G.Q."/>
            <person name="Zhang D."/>
            <person name="Liu X.D."/>
            <person name="Xu X.Y."/>
            <person name="Sun W.H."/>
            <person name="Yu X."/>
            <person name="Zhu X."/>
            <person name="Wang Z.W."/>
            <person name="Zhao X."/>
            <person name="Zhong W.Y."/>
            <person name="Chen H."/>
            <person name="Yin W.L."/>
            <person name="Huang T."/>
            <person name="Niu S.C."/>
            <person name="Liu Z.J."/>
        </authorList>
    </citation>
    <scope>NUCLEOTIDE SEQUENCE [LARGE SCALE GENOMIC DNA]</scope>
    <source>
        <strain evidence="2">Lindl</strain>
    </source>
</reference>